<evidence type="ECO:0000313" key="1">
    <source>
        <dbReference type="EMBL" id="KAK9319584.1"/>
    </source>
</evidence>
<sequence length="1538" mass="165416">MDSSSDSYLEVDDEVYLCKKCDKVLEEGRAFELGGNRWHVECFRCSSCDAQLDCDTNLLVLGNGDLICGNCCYSCCVCGKKIDDLAILTGKDTAFCAKCFKCRNCKRPIENLRYARTSQGIFCMSCNEKLIERRRRNKMKEQQSASRRNRSMTPSISTVATDTTNDNSIRALTTEMVPKSAQVAVTPSADSSHGRRSMSPPVLDKSLPPVPKDKPRQSTAEAIAPEGTKDTGTSLTDVATSIEQGPDQPVTQSDAAQSQSLITTEVNEETSFTAAAVTSPLSSEIIDRFTTSGSSTDSTKGSTRRSITTSAILETYRDSFVTSASSTTDLHSERTIRAVPADDDDVPTDIDEADNNHALEITESAVDITRRDSVASASKTNLETISADSDDTGLGESAASTTSTTSAGSTRHGNRRGSVSSIASTSTLASFTRSSKGFLSDLSSRRAKSNFLTSKVRRISRSITIDRSNASVDHSGMTAVTDATLTASTTPLSTASAPSDFSFPPRRESQSPAIPQLPLSSKPRLQQQEQRDDNDALSLVPTPTSLSLKVPTNGATSAASDLPASRSSTNGGNALPTEPIDQTAINKGNFSYSSMLIEENTDPSPLLNVNQRQGHEPKRSISSASTAASALFSNSKKAFGRSHSVSLSQSSTENSAAIAGSEGTTRQKRSPFLISGQFSAKLKESATKDKPLIGSSTFKKFGGTSKSPKSGSAKSPPRTPEKTPNTSSSEIPQSLAPAVEISSEPVVGDSADTRSKFRQKDENDSNYIPLPTFQGNTDFSLEEDFKHILDSQDQLAQSSPRSPRSPGRGIGVRAQHFQNLLRRPSRSTLRSFVTGGGSSPATTYQTPGSPDSTHKWTRSSPYISPEDVPTFMIVANEGSSVLGAHDGDELELSPPRMTTLSVNDETAKLKYELARASQRIVELEALLKVGEPDTSALEKTIEERRRTIADLEAQTTVVRKEFEVMRGRTSVEEHDEMPNEVLRRFRDEMEATKDGLQAEIQELISQRNELLDENLRLAKLRDDAVQQAEHLNVKNQQLADLNNELTRQIQERFKTHKGSPSIASSSAGGGLFGGLRSHPSREQFWIDRDGLSKPPYFGRSKAAGTASPGTTHWPESSASASPAIATQNMMPREPSATGSISAVLEDALANGTTEEVAQPVYSLQPSLVNSDNSIANGGGKKKFWHRGGAAVAKGAVKGFNKMFASDGANSSSQLSSPANNGGVDSASDSAATGGLNIMMPASGSASSGLSTISHNPSKSVSIMRSMKFKVSGSSNEKVSDEPPTSGLFGVDIVKRTEMEGRRVPFIVTRCIQEVESRGMDLEGIYRKSGIKSQSDMLQNMFEKCEASLGRALTPVTNEGLSSSSSTASLSSASLDEKDKLASASPAVGVILTPEMIKWQDEFNELMQGDICGVTSALKQYLRYLPVPLVTYDAYTAFIAVADQDNAETKIYNLGQVLKSLPGAHQTCLECIVRHLARVVSHSDKNLMTSLNIAVVFAPTLVRDYSGTREMVDAHKRNQVIQFMIENSDRIFATDVGLL</sequence>
<protein>
    <submittedName>
        <fullName evidence="1">Uncharacterized protein</fullName>
    </submittedName>
</protein>
<reference evidence="2" key="1">
    <citation type="journal article" date="2024" name="Front. Bioeng. Biotechnol.">
        <title>Genome-scale model development and genomic sequencing of the oleaginous clade Lipomyces.</title>
        <authorList>
            <person name="Czajka J.J."/>
            <person name="Han Y."/>
            <person name="Kim J."/>
            <person name="Mondo S.J."/>
            <person name="Hofstad B.A."/>
            <person name="Robles A."/>
            <person name="Haridas S."/>
            <person name="Riley R."/>
            <person name="LaButti K."/>
            <person name="Pangilinan J."/>
            <person name="Andreopoulos W."/>
            <person name="Lipzen A."/>
            <person name="Yan J."/>
            <person name="Wang M."/>
            <person name="Ng V."/>
            <person name="Grigoriev I.V."/>
            <person name="Spatafora J.W."/>
            <person name="Magnuson J.K."/>
            <person name="Baker S.E."/>
            <person name="Pomraning K.R."/>
        </authorList>
    </citation>
    <scope>NUCLEOTIDE SEQUENCE [LARGE SCALE GENOMIC DNA]</scope>
    <source>
        <strain evidence="2">CBS 10300</strain>
    </source>
</reference>
<comment type="caution">
    <text evidence="1">The sequence shown here is derived from an EMBL/GenBank/DDBJ whole genome shotgun (WGS) entry which is preliminary data.</text>
</comment>
<dbReference type="EMBL" id="MU970176">
    <property type="protein sequence ID" value="KAK9319584.1"/>
    <property type="molecule type" value="Genomic_DNA"/>
</dbReference>
<name>A0ACC3TEP5_9ASCO</name>
<organism evidence="1 2">
    <name type="scientific">Lipomyces orientalis</name>
    <dbReference type="NCBI Taxonomy" id="1233043"/>
    <lineage>
        <taxon>Eukaryota</taxon>
        <taxon>Fungi</taxon>
        <taxon>Dikarya</taxon>
        <taxon>Ascomycota</taxon>
        <taxon>Saccharomycotina</taxon>
        <taxon>Lipomycetes</taxon>
        <taxon>Lipomycetales</taxon>
        <taxon>Lipomycetaceae</taxon>
        <taxon>Lipomyces</taxon>
    </lineage>
</organism>
<evidence type="ECO:0000313" key="2">
    <source>
        <dbReference type="Proteomes" id="UP001489719"/>
    </source>
</evidence>
<gene>
    <name evidence="1" type="ORF">V1517DRAFT_332051</name>
</gene>
<dbReference type="Proteomes" id="UP001489719">
    <property type="component" value="Unassembled WGS sequence"/>
</dbReference>
<accession>A0ACC3TEP5</accession>
<keyword evidence="2" id="KW-1185">Reference proteome</keyword>
<proteinExistence type="predicted"/>